<name>A0A1E7F1B6_9STRA</name>
<protein>
    <submittedName>
        <fullName evidence="2">Uncharacterized protein</fullName>
    </submittedName>
</protein>
<gene>
    <name evidence="2" type="ORF">FRACYDRAFT_270689</name>
</gene>
<reference evidence="2 3" key="1">
    <citation type="submission" date="2016-09" db="EMBL/GenBank/DDBJ databases">
        <title>Extensive genetic diversity and differential bi-allelic expression allows diatom success in the polar Southern Ocean.</title>
        <authorList>
            <consortium name="DOE Joint Genome Institute"/>
            <person name="Mock T."/>
            <person name="Otillar R.P."/>
            <person name="Strauss J."/>
            <person name="Dupont C."/>
            <person name="Frickenhaus S."/>
            <person name="Maumus F."/>
            <person name="Mcmullan M."/>
            <person name="Sanges R."/>
            <person name="Schmutz J."/>
            <person name="Toseland A."/>
            <person name="Valas R."/>
            <person name="Veluchamy A."/>
            <person name="Ward B.J."/>
            <person name="Allen A."/>
            <person name="Barry K."/>
            <person name="Falciatore A."/>
            <person name="Ferrante M."/>
            <person name="Fortunato A.E."/>
            <person name="Gloeckner G."/>
            <person name="Gruber A."/>
            <person name="Hipkin R."/>
            <person name="Janech M."/>
            <person name="Kroth P."/>
            <person name="Leese F."/>
            <person name="Lindquist E."/>
            <person name="Lyon B.R."/>
            <person name="Martin J."/>
            <person name="Mayer C."/>
            <person name="Parker M."/>
            <person name="Quesneville H."/>
            <person name="Raymond J."/>
            <person name="Uhlig C."/>
            <person name="Valentin K.U."/>
            <person name="Worden A.Z."/>
            <person name="Armbrust E.V."/>
            <person name="Bowler C."/>
            <person name="Green B."/>
            <person name="Moulton V."/>
            <person name="Van Oosterhout C."/>
            <person name="Grigoriev I."/>
        </authorList>
    </citation>
    <scope>NUCLEOTIDE SEQUENCE [LARGE SCALE GENOMIC DNA]</scope>
    <source>
        <strain evidence="2 3">CCMP1102</strain>
    </source>
</reference>
<evidence type="ECO:0000256" key="1">
    <source>
        <dbReference type="SAM" id="MobiDB-lite"/>
    </source>
</evidence>
<dbReference type="InParanoid" id="A0A1E7F1B6"/>
<dbReference type="SUPFAM" id="SSF57997">
    <property type="entry name" value="Tropomyosin"/>
    <property type="match status" value="1"/>
</dbReference>
<dbReference type="EMBL" id="KV784366">
    <property type="protein sequence ID" value="OEU11894.1"/>
    <property type="molecule type" value="Genomic_DNA"/>
</dbReference>
<accession>A0A1E7F1B6</accession>
<keyword evidence="3" id="KW-1185">Reference proteome</keyword>
<evidence type="ECO:0000313" key="3">
    <source>
        <dbReference type="Proteomes" id="UP000095751"/>
    </source>
</evidence>
<dbReference type="Proteomes" id="UP000095751">
    <property type="component" value="Unassembled WGS sequence"/>
</dbReference>
<feature type="compositionally biased region" description="Basic and acidic residues" evidence="1">
    <location>
        <begin position="25"/>
        <end position="49"/>
    </location>
</feature>
<dbReference type="OrthoDB" id="10255522at2759"/>
<evidence type="ECO:0000313" key="2">
    <source>
        <dbReference type="EMBL" id="OEU11894.1"/>
    </source>
</evidence>
<organism evidence="2 3">
    <name type="scientific">Fragilariopsis cylindrus CCMP1102</name>
    <dbReference type="NCBI Taxonomy" id="635003"/>
    <lineage>
        <taxon>Eukaryota</taxon>
        <taxon>Sar</taxon>
        <taxon>Stramenopiles</taxon>
        <taxon>Ochrophyta</taxon>
        <taxon>Bacillariophyta</taxon>
        <taxon>Bacillariophyceae</taxon>
        <taxon>Bacillariophycidae</taxon>
        <taxon>Bacillariales</taxon>
        <taxon>Bacillariaceae</taxon>
        <taxon>Fragilariopsis</taxon>
    </lineage>
</organism>
<dbReference type="KEGG" id="fcy:FRACYDRAFT_270689"/>
<feature type="region of interest" description="Disordered" evidence="1">
    <location>
        <begin position="23"/>
        <end position="49"/>
    </location>
</feature>
<proteinExistence type="predicted"/>
<dbReference type="AlphaFoldDB" id="A0A1E7F1B6"/>
<sequence length="155" mass="18138">MMKELLAKSQSAVSEAKEMQTVLSKEIESSSNREGHFKEEISMLRTQNEDMEKRLDDQEKELDEFENDFSMARDDARKVVEELRLQLLQLERRNQQLMADGTVGKVEDLKNKLRQLIQQNKRLQNEIEYSKVREGRLESQLGLEPRGKKKGEGEI</sequence>
<feature type="region of interest" description="Disordered" evidence="1">
    <location>
        <begin position="134"/>
        <end position="155"/>
    </location>
</feature>